<gene>
    <name evidence="4" type="ORF">M5K25_018339</name>
</gene>
<dbReference type="PANTHER" id="PTHR31471:SF13">
    <property type="entry name" value="REMORIN FAMILY PROTEIN"/>
    <property type="match status" value="1"/>
</dbReference>
<dbReference type="PANTHER" id="PTHR31471">
    <property type="entry name" value="OS02G0116800 PROTEIN"/>
    <property type="match status" value="1"/>
</dbReference>
<comment type="similarity">
    <text evidence="1">Belongs to the remorin family.</text>
</comment>
<feature type="region of interest" description="Disordered" evidence="2">
    <location>
        <begin position="307"/>
        <end position="334"/>
    </location>
</feature>
<evidence type="ECO:0000313" key="5">
    <source>
        <dbReference type="Proteomes" id="UP001552299"/>
    </source>
</evidence>
<feature type="region of interest" description="Disordered" evidence="2">
    <location>
        <begin position="217"/>
        <end position="259"/>
    </location>
</feature>
<protein>
    <recommendedName>
        <fullName evidence="3">Remorin C-terminal domain-containing protein</fullName>
    </recommendedName>
</protein>
<reference evidence="4 5" key="1">
    <citation type="journal article" date="2024" name="Plant Biotechnol. J.">
        <title>Dendrobium thyrsiflorum genome and its molecular insights into genes involved in important horticultural traits.</title>
        <authorList>
            <person name="Chen B."/>
            <person name="Wang J.Y."/>
            <person name="Zheng P.J."/>
            <person name="Li K.L."/>
            <person name="Liang Y.M."/>
            <person name="Chen X.F."/>
            <person name="Zhang C."/>
            <person name="Zhao X."/>
            <person name="He X."/>
            <person name="Zhang G.Q."/>
            <person name="Liu Z.J."/>
            <person name="Xu Q."/>
        </authorList>
    </citation>
    <scope>NUCLEOTIDE SEQUENCE [LARGE SCALE GENOMIC DNA]</scope>
    <source>
        <strain evidence="4">GZMU011</strain>
    </source>
</reference>
<organism evidence="4 5">
    <name type="scientific">Dendrobium thyrsiflorum</name>
    <name type="common">Pinecone-like raceme dendrobium</name>
    <name type="synonym">Orchid</name>
    <dbReference type="NCBI Taxonomy" id="117978"/>
    <lineage>
        <taxon>Eukaryota</taxon>
        <taxon>Viridiplantae</taxon>
        <taxon>Streptophyta</taxon>
        <taxon>Embryophyta</taxon>
        <taxon>Tracheophyta</taxon>
        <taxon>Spermatophyta</taxon>
        <taxon>Magnoliopsida</taxon>
        <taxon>Liliopsida</taxon>
        <taxon>Asparagales</taxon>
        <taxon>Orchidaceae</taxon>
        <taxon>Epidendroideae</taxon>
        <taxon>Malaxideae</taxon>
        <taxon>Dendrobiinae</taxon>
        <taxon>Dendrobium</taxon>
    </lineage>
</organism>
<accession>A0ABD0UQA7</accession>
<evidence type="ECO:0000256" key="2">
    <source>
        <dbReference type="SAM" id="MobiDB-lite"/>
    </source>
</evidence>
<evidence type="ECO:0000259" key="3">
    <source>
        <dbReference type="Pfam" id="PF03763"/>
    </source>
</evidence>
<dbReference type="EMBL" id="JANQDX010000014">
    <property type="protein sequence ID" value="KAL0912373.1"/>
    <property type="molecule type" value="Genomic_DNA"/>
</dbReference>
<dbReference type="Pfam" id="PF03763">
    <property type="entry name" value="Remorin_C"/>
    <property type="match status" value="1"/>
</dbReference>
<comment type="caution">
    <text evidence="4">The sequence shown here is derived from an EMBL/GenBank/DDBJ whole genome shotgun (WGS) entry which is preliminary data.</text>
</comment>
<sequence length="974" mass="107165">MPDADFATAVEAGEQRDGKNWTQLKSGGRRRRASADSPDSVIAYSCDHRATNGRGSTSTAAYLSSGSNLSSTSRSVAGRCSFGSEHESHFSQLCINLAVLERYSGGTDPDPDPEKNGAILSSPHSIVAGPVEELERALKKEDGERAGRLEGDGYGALNTTEHSFLHALRECQIRRHKSEAIPIEGRNTRRQRPASLDLHTPSTDVAVLSPRFLAGGMGSMKKSSATSSHSRSEAFPSPGTPNYRHGTGTIGYQKGWSSERVPLPANSSRRYMGAGSYLPFNNGRVLPSKWEDAEKWIFSPVSTDGVFRSSLPSSHHRRPKSKSGPLGPPGYSPASPIAPCFDSGRVGTFTGSSPFSAGVLIADRGFSDNRRGGVGSGESARSSSANAEPYILRSASIHGCSENLLESTSSLPNPPSNINVWPLSSPLFLPGAAGRTTDLPDLWRKSVNPGFTDLLDLQRPDLRLAGFTFECIKEGTNSAMVVLRKDVATQMSPEGSSQSSPKHEPSFLPSPILVNTIEELESHFPKLEVRDVQVDDQVTVTRWTKKQIARGSDKRSTNIIEWKRKTVEAKPSGWKMSETAKCLSNIARKYAEIKNGNRNQKEHTIIYSGSVNLTYIHSLEPYPSGIALNTSDSFCSHNKAEKPLQNLFHQSGETENLKSFFTLLVKAENLESFYFLLKQAENLDLMLKITFQEPPRSQGRRSEKKTIKSLLGATFMAGGKRSRMQTRSFSRGYVDSRYTEAADQAAYLRYKSAGIIPSKIINPQILTYPKARQGGGASALQKAEPAWELRSSGQAREMGLRDRKRSLDVVASASLSDQVEVKQVTIAKFEGIRVRESRDAQTSDSDPSDDVAILKPATLRVKREEAKIIAWENLQKAKAEAEIRKLEVPFFLSIKQRNLPVSLNYHMKLEKRRSSSMDKILKKLRSAQKKAEEMRSAATASQMEQVTETSKRVSYFRRTGQISSLSECFICHAF</sequence>
<keyword evidence="5" id="KW-1185">Reference proteome</keyword>
<feature type="domain" description="Remorin C-terminal" evidence="3">
    <location>
        <begin position="858"/>
        <end position="963"/>
    </location>
</feature>
<proteinExistence type="inferred from homology"/>
<dbReference type="AlphaFoldDB" id="A0ABD0UQA7"/>
<dbReference type="Proteomes" id="UP001552299">
    <property type="component" value="Unassembled WGS sequence"/>
</dbReference>
<feature type="compositionally biased region" description="Low complexity" evidence="2">
    <location>
        <begin position="219"/>
        <end position="229"/>
    </location>
</feature>
<evidence type="ECO:0000313" key="4">
    <source>
        <dbReference type="EMBL" id="KAL0912373.1"/>
    </source>
</evidence>
<dbReference type="InterPro" id="IPR005516">
    <property type="entry name" value="Remorin_C"/>
</dbReference>
<name>A0ABD0UQA7_DENTH</name>
<feature type="region of interest" description="Disordered" evidence="2">
    <location>
        <begin position="105"/>
        <end position="125"/>
    </location>
</feature>
<evidence type="ECO:0000256" key="1">
    <source>
        <dbReference type="ARBA" id="ARBA00005711"/>
    </source>
</evidence>
<feature type="region of interest" description="Disordered" evidence="2">
    <location>
        <begin position="1"/>
        <end position="39"/>
    </location>
</feature>